<dbReference type="OrthoDB" id="1067077at2"/>
<keyword evidence="2" id="KW-1185">Reference proteome</keyword>
<comment type="caution">
    <text evidence="1">The sequence shown here is derived from an EMBL/GenBank/DDBJ whole genome shotgun (WGS) entry which is preliminary data.</text>
</comment>
<dbReference type="EMBL" id="PYAW01000002">
    <property type="protein sequence ID" value="PSL47883.1"/>
    <property type="molecule type" value="Genomic_DNA"/>
</dbReference>
<evidence type="ECO:0000313" key="1">
    <source>
        <dbReference type="EMBL" id="PSL47883.1"/>
    </source>
</evidence>
<dbReference type="RefSeq" id="WP_106528302.1">
    <property type="nucleotide sequence ID" value="NZ_PYAW01000002.1"/>
</dbReference>
<proteinExistence type="predicted"/>
<gene>
    <name evidence="1" type="ORF">CLV51_102743</name>
</gene>
<dbReference type="Proteomes" id="UP000240971">
    <property type="component" value="Unassembled WGS sequence"/>
</dbReference>
<evidence type="ECO:0000313" key="2">
    <source>
        <dbReference type="Proteomes" id="UP000240971"/>
    </source>
</evidence>
<reference evidence="1 2" key="1">
    <citation type="submission" date="2018-03" db="EMBL/GenBank/DDBJ databases">
        <title>Genomic Encyclopedia of Archaeal and Bacterial Type Strains, Phase II (KMG-II): from individual species to whole genera.</title>
        <authorList>
            <person name="Goeker M."/>
        </authorList>
    </citation>
    <scope>NUCLEOTIDE SEQUENCE [LARGE SCALE GENOMIC DNA]</scope>
    <source>
        <strain evidence="1 2">DSM 24859</strain>
    </source>
</reference>
<dbReference type="AlphaFoldDB" id="A0A2P8HNU1"/>
<organism evidence="1 2">
    <name type="scientific">Chitinophaga niastensis</name>
    <dbReference type="NCBI Taxonomy" id="536980"/>
    <lineage>
        <taxon>Bacteria</taxon>
        <taxon>Pseudomonadati</taxon>
        <taxon>Bacteroidota</taxon>
        <taxon>Chitinophagia</taxon>
        <taxon>Chitinophagales</taxon>
        <taxon>Chitinophagaceae</taxon>
        <taxon>Chitinophaga</taxon>
    </lineage>
</organism>
<protein>
    <submittedName>
        <fullName evidence="1">Uncharacterized protein</fullName>
    </submittedName>
</protein>
<accession>A0A2P8HNU1</accession>
<sequence length="181" mass="21141">MELIRILASKNEGSLDGLYSIQFKGESQCEYDKLLEKWRNRLELFSFFKENISDLQNGFWGNITIEEAMSITAVDVDTFEEILRIHSQGGRYELQYIFQPLYNHEYRLTSLQKSKGKIKRSWLRLYALRLDGNCFVITGGAIKLTNDMRAAHLQAELKKMDHIRAFLHAKDIYIPDDLNSL</sequence>
<name>A0A2P8HNU1_CHINA</name>